<reference evidence="8" key="1">
    <citation type="submission" date="2022-08" db="EMBL/GenBank/DDBJ databases">
        <title>Genome sequencing of Nocardioides sp. STR2.</title>
        <authorList>
            <person name="So Y."/>
        </authorList>
    </citation>
    <scope>NUCLEOTIDE SEQUENCE</scope>
    <source>
        <strain evidence="8">STR2</strain>
    </source>
</reference>
<dbReference type="InterPro" id="IPR007348">
    <property type="entry name" value="CopC_dom"/>
</dbReference>
<comment type="caution">
    <text evidence="8">The sequence shown here is derived from an EMBL/GenBank/DDBJ whole genome shotgun (WGS) entry which is preliminary data.</text>
</comment>
<accession>A0ABT4CFG0</accession>
<evidence type="ECO:0000256" key="1">
    <source>
        <dbReference type="ARBA" id="ARBA00004196"/>
    </source>
</evidence>
<dbReference type="Gene3D" id="2.60.40.1220">
    <property type="match status" value="1"/>
</dbReference>
<dbReference type="PANTHER" id="PTHR34820">
    <property type="entry name" value="INNER MEMBRANE PROTEIN YEBZ"/>
    <property type="match status" value="1"/>
</dbReference>
<organism evidence="8 9">
    <name type="scientific">Nocardioides pini</name>
    <dbReference type="NCBI Taxonomy" id="2975053"/>
    <lineage>
        <taxon>Bacteria</taxon>
        <taxon>Bacillati</taxon>
        <taxon>Actinomycetota</taxon>
        <taxon>Actinomycetes</taxon>
        <taxon>Propionibacteriales</taxon>
        <taxon>Nocardioidaceae</taxon>
        <taxon>Nocardioides</taxon>
    </lineage>
</organism>
<sequence length="182" mass="18256">MTRTPPARRGAARLAVAVLAASLGWAAVPPAAAHDELLSSDPSEAGVLTALPSRAILTFTGPVAEVHEVTVTGPDGSVTNGAATSTGPEVRQNLWAGPDGTYTMTYDVVSSDGHEIAGEVRFEVGEAAAVGVGDDGAGASSARDADGSDGALRDAVVPASVVLLSGACALVLWQRRRAARAT</sequence>
<evidence type="ECO:0000256" key="6">
    <source>
        <dbReference type="SAM" id="SignalP"/>
    </source>
</evidence>
<evidence type="ECO:0000256" key="2">
    <source>
        <dbReference type="ARBA" id="ARBA00022723"/>
    </source>
</evidence>
<dbReference type="InterPro" id="IPR014756">
    <property type="entry name" value="Ig_E-set"/>
</dbReference>
<evidence type="ECO:0000313" key="9">
    <source>
        <dbReference type="Proteomes" id="UP001074726"/>
    </source>
</evidence>
<gene>
    <name evidence="8" type="ORF">NYO98_15620</name>
</gene>
<keyword evidence="5" id="KW-1133">Transmembrane helix</keyword>
<comment type="subcellular location">
    <subcellularLocation>
        <location evidence="1">Cell envelope</location>
    </subcellularLocation>
</comment>
<keyword evidence="2" id="KW-0479">Metal-binding</keyword>
<evidence type="ECO:0000256" key="3">
    <source>
        <dbReference type="ARBA" id="ARBA00022729"/>
    </source>
</evidence>
<keyword evidence="5" id="KW-0812">Transmembrane</keyword>
<feature type="domain" description="CopC" evidence="7">
    <location>
        <begin position="34"/>
        <end position="124"/>
    </location>
</feature>
<evidence type="ECO:0000256" key="4">
    <source>
        <dbReference type="ARBA" id="ARBA00023008"/>
    </source>
</evidence>
<dbReference type="SUPFAM" id="SSF81296">
    <property type="entry name" value="E set domains"/>
    <property type="match status" value="1"/>
</dbReference>
<evidence type="ECO:0000259" key="7">
    <source>
        <dbReference type="Pfam" id="PF04234"/>
    </source>
</evidence>
<evidence type="ECO:0000313" key="8">
    <source>
        <dbReference type="EMBL" id="MCY4727718.1"/>
    </source>
</evidence>
<dbReference type="EMBL" id="JAPPUX010000004">
    <property type="protein sequence ID" value="MCY4727718.1"/>
    <property type="molecule type" value="Genomic_DNA"/>
</dbReference>
<feature type="signal peptide" evidence="6">
    <location>
        <begin position="1"/>
        <end position="26"/>
    </location>
</feature>
<feature type="chain" id="PRO_5045603631" evidence="6">
    <location>
        <begin position="27"/>
        <end position="182"/>
    </location>
</feature>
<keyword evidence="9" id="KW-1185">Reference proteome</keyword>
<dbReference type="Pfam" id="PF04234">
    <property type="entry name" value="CopC"/>
    <property type="match status" value="1"/>
</dbReference>
<protein>
    <submittedName>
        <fullName evidence="8">Copper resistance protein CopC</fullName>
    </submittedName>
</protein>
<keyword evidence="5" id="KW-0472">Membrane</keyword>
<dbReference type="RefSeq" id="WP_268112658.1">
    <property type="nucleotide sequence ID" value="NZ_JAPPUX010000004.1"/>
</dbReference>
<keyword evidence="4" id="KW-0186">Copper</keyword>
<dbReference type="InterPro" id="IPR014755">
    <property type="entry name" value="Cu-Rt/internalin_Ig-like"/>
</dbReference>
<dbReference type="InterPro" id="IPR032694">
    <property type="entry name" value="CopC/D"/>
</dbReference>
<dbReference type="Proteomes" id="UP001074726">
    <property type="component" value="Unassembled WGS sequence"/>
</dbReference>
<feature type="transmembrane region" description="Helical" evidence="5">
    <location>
        <begin position="155"/>
        <end position="173"/>
    </location>
</feature>
<evidence type="ECO:0000256" key="5">
    <source>
        <dbReference type="SAM" id="Phobius"/>
    </source>
</evidence>
<name>A0ABT4CFG0_9ACTN</name>
<keyword evidence="3 6" id="KW-0732">Signal</keyword>
<dbReference type="PANTHER" id="PTHR34820:SF4">
    <property type="entry name" value="INNER MEMBRANE PROTEIN YEBZ"/>
    <property type="match status" value="1"/>
</dbReference>
<proteinExistence type="predicted"/>